<dbReference type="InterPro" id="IPR011333">
    <property type="entry name" value="SKP1/BTB/POZ_sf"/>
</dbReference>
<evidence type="ECO:0000256" key="6">
    <source>
        <dbReference type="ARBA" id="ARBA00023203"/>
    </source>
</evidence>
<name>A0A8R2F6R5_ACYPI</name>
<dbReference type="EnsemblMetazoa" id="XM_008183002.3">
    <property type="protein sequence ID" value="XP_008181224.2"/>
    <property type="gene ID" value="LOC100162901"/>
</dbReference>
<dbReference type="PANTHER" id="PTHR24412:SF466">
    <property type="entry name" value="RING CANAL KELCH PROTEIN"/>
    <property type="match status" value="1"/>
</dbReference>
<dbReference type="Pfam" id="PF07707">
    <property type="entry name" value="BACK"/>
    <property type="match status" value="1"/>
</dbReference>
<dbReference type="SUPFAM" id="SSF117281">
    <property type="entry name" value="Kelch motif"/>
    <property type="match status" value="1"/>
</dbReference>
<dbReference type="RefSeq" id="XP_008181224.2">
    <property type="nucleotide sequence ID" value="XM_008183002.3"/>
</dbReference>
<dbReference type="InterPro" id="IPR011705">
    <property type="entry name" value="BACK"/>
</dbReference>
<dbReference type="Proteomes" id="UP000007819">
    <property type="component" value="Unassembled WGS sequence"/>
</dbReference>
<keyword evidence="5" id="KW-0833">Ubl conjugation pathway</keyword>
<evidence type="ECO:0000256" key="4">
    <source>
        <dbReference type="ARBA" id="ARBA00022737"/>
    </source>
</evidence>
<dbReference type="InterPro" id="IPR006652">
    <property type="entry name" value="Kelch_1"/>
</dbReference>
<evidence type="ECO:0000313" key="9">
    <source>
        <dbReference type="EnsemblMetazoa" id="XP_008181224.2"/>
    </source>
</evidence>
<proteinExistence type="predicted"/>
<dbReference type="PIRSF" id="PIRSF037037">
    <property type="entry name" value="Kelch-like_protein_gigaxonin"/>
    <property type="match status" value="1"/>
</dbReference>
<reference evidence="10" key="1">
    <citation type="submission" date="2010-06" db="EMBL/GenBank/DDBJ databases">
        <authorList>
            <person name="Jiang H."/>
            <person name="Abraham K."/>
            <person name="Ali S."/>
            <person name="Alsbrooks S.L."/>
            <person name="Anim B.N."/>
            <person name="Anosike U.S."/>
            <person name="Attaway T."/>
            <person name="Bandaranaike D.P."/>
            <person name="Battles P.K."/>
            <person name="Bell S.N."/>
            <person name="Bell A.V."/>
            <person name="Beltran B."/>
            <person name="Bickham C."/>
            <person name="Bustamante Y."/>
            <person name="Caleb T."/>
            <person name="Canada A."/>
            <person name="Cardenas V."/>
            <person name="Carter K."/>
            <person name="Chacko J."/>
            <person name="Chandrabose M.N."/>
            <person name="Chavez D."/>
            <person name="Chavez A."/>
            <person name="Chen L."/>
            <person name="Chu H.-S."/>
            <person name="Claassen K.J."/>
            <person name="Cockrell R."/>
            <person name="Collins M."/>
            <person name="Cooper J.A."/>
            <person name="Cree A."/>
            <person name="Curry S.M."/>
            <person name="Da Y."/>
            <person name="Dao M.D."/>
            <person name="Das B."/>
            <person name="Davila M.-L."/>
            <person name="Davy-Carroll L."/>
            <person name="Denson S."/>
            <person name="Dinh H."/>
            <person name="Ebong V.E."/>
            <person name="Edwards J.R."/>
            <person name="Egan A."/>
            <person name="El-Daye J."/>
            <person name="Escobedo L."/>
            <person name="Fernandez S."/>
            <person name="Fernando P.R."/>
            <person name="Flagg N."/>
            <person name="Forbes L.D."/>
            <person name="Fowler R.G."/>
            <person name="Fu Q."/>
            <person name="Gabisi R.A."/>
            <person name="Ganer J."/>
            <person name="Garbino Pronczuk A."/>
            <person name="Garcia R.M."/>
            <person name="Garner T."/>
            <person name="Garrett T.E."/>
            <person name="Gonzalez D.A."/>
            <person name="Hamid H."/>
            <person name="Hawkins E.S."/>
            <person name="Hirani K."/>
            <person name="Hogues M.E."/>
            <person name="Hollins B."/>
            <person name="Hsiao C.-H."/>
            <person name="Jabil R."/>
            <person name="James M.L."/>
            <person name="Jhangiani S.N."/>
            <person name="Johnson B."/>
            <person name="Johnson Q."/>
            <person name="Joshi V."/>
            <person name="Kalu J.B."/>
            <person name="Kam C."/>
            <person name="Kashfia A."/>
            <person name="Keebler J."/>
            <person name="Kisamo H."/>
            <person name="Kovar C.L."/>
            <person name="Lago L.A."/>
            <person name="Lai C.-Y."/>
            <person name="Laidlaw J."/>
            <person name="Lara F."/>
            <person name="Le T.-K."/>
            <person name="Lee S.L."/>
            <person name="Legall F.H."/>
            <person name="Lemon S.J."/>
            <person name="Lewis L.R."/>
            <person name="Li B."/>
            <person name="Liu Y."/>
            <person name="Liu Y.-S."/>
            <person name="Lopez J."/>
            <person name="Lozado R.J."/>
            <person name="Lu J."/>
            <person name="Madu R.C."/>
            <person name="Maheshwari M."/>
            <person name="Maheshwari R."/>
            <person name="Malloy K."/>
            <person name="Martinez E."/>
            <person name="Mathew T."/>
            <person name="Mercado I.C."/>
            <person name="Mercado C."/>
            <person name="Meyer B."/>
            <person name="Montgomery K."/>
            <person name="Morgan M.B."/>
            <person name="Munidasa M."/>
            <person name="Nazareth L.V."/>
            <person name="Nelson J."/>
            <person name="Ng B.M."/>
            <person name="Nguyen N.B."/>
            <person name="Nguyen P.Q."/>
            <person name="Nguyen T."/>
            <person name="Obregon M."/>
            <person name="Okwuonu G.O."/>
            <person name="Onwere C.G."/>
            <person name="Orozco G."/>
            <person name="Parra A."/>
            <person name="Patel S."/>
            <person name="Patil S."/>
            <person name="Perez A."/>
            <person name="Perez Y."/>
            <person name="Pham C."/>
            <person name="Primus E.L."/>
            <person name="Pu L.-L."/>
            <person name="Puazo M."/>
            <person name="Qin X."/>
            <person name="Quiroz J.B."/>
            <person name="Reese J."/>
            <person name="Richards S."/>
            <person name="Rives C.M."/>
            <person name="Robberts R."/>
            <person name="Ruiz S.J."/>
            <person name="Ruiz M.J."/>
            <person name="Santibanez J."/>
            <person name="Schneider B.W."/>
            <person name="Sisson I."/>
            <person name="Smith M."/>
            <person name="Sodergren E."/>
            <person name="Song X.-Z."/>
            <person name="Song B.B."/>
            <person name="Summersgill H."/>
            <person name="Thelus R."/>
            <person name="Thornton R.D."/>
            <person name="Trejos Z.Y."/>
            <person name="Usmani K."/>
            <person name="Vattathil S."/>
            <person name="Villasana D."/>
            <person name="Walker D.L."/>
            <person name="Wang S."/>
            <person name="Wang K."/>
            <person name="White C.S."/>
            <person name="Williams A.C."/>
            <person name="Williamson J."/>
            <person name="Wilson K."/>
            <person name="Woghiren I.O."/>
            <person name="Woodworth J.R."/>
            <person name="Worley K.C."/>
            <person name="Wright R.A."/>
            <person name="Wu W."/>
            <person name="Young L."/>
            <person name="Zhang L."/>
            <person name="Zhang J."/>
            <person name="Zhu Y."/>
            <person name="Muzny D.M."/>
            <person name="Weinstock G."/>
            <person name="Gibbs R.A."/>
        </authorList>
    </citation>
    <scope>NUCLEOTIDE SEQUENCE [LARGE SCALE GENOMIC DNA]</scope>
    <source>
        <strain evidence="10">LSR1</strain>
    </source>
</reference>
<dbReference type="Pfam" id="PF24681">
    <property type="entry name" value="Kelch_KLHDC2_KLHL20_DRC7"/>
    <property type="match status" value="1"/>
</dbReference>
<dbReference type="Pfam" id="PF01344">
    <property type="entry name" value="Kelch_1"/>
    <property type="match status" value="1"/>
</dbReference>
<keyword evidence="10" id="KW-1185">Reference proteome</keyword>
<keyword evidence="3" id="KW-0880">Kelch repeat</keyword>
<evidence type="ECO:0000259" key="8">
    <source>
        <dbReference type="PROSITE" id="PS50097"/>
    </source>
</evidence>
<evidence type="ECO:0000256" key="1">
    <source>
        <dbReference type="ARBA" id="ARBA00004906"/>
    </source>
</evidence>
<accession>A0A8R2F6R5</accession>
<protein>
    <recommendedName>
        <fullName evidence="2">Kelch-like protein diablo</fullName>
    </recommendedName>
</protein>
<dbReference type="OrthoDB" id="68328at2759"/>
<organism evidence="9 10">
    <name type="scientific">Acyrthosiphon pisum</name>
    <name type="common">Pea aphid</name>
    <dbReference type="NCBI Taxonomy" id="7029"/>
    <lineage>
        <taxon>Eukaryota</taxon>
        <taxon>Metazoa</taxon>
        <taxon>Ecdysozoa</taxon>
        <taxon>Arthropoda</taxon>
        <taxon>Hexapoda</taxon>
        <taxon>Insecta</taxon>
        <taxon>Pterygota</taxon>
        <taxon>Neoptera</taxon>
        <taxon>Paraneoptera</taxon>
        <taxon>Hemiptera</taxon>
        <taxon>Sternorrhyncha</taxon>
        <taxon>Aphidomorpha</taxon>
        <taxon>Aphidoidea</taxon>
        <taxon>Aphididae</taxon>
        <taxon>Macrosiphini</taxon>
        <taxon>Acyrthosiphon</taxon>
    </lineage>
</organism>
<dbReference type="Pfam" id="PF00651">
    <property type="entry name" value="BTB"/>
    <property type="match status" value="1"/>
</dbReference>
<evidence type="ECO:0000256" key="7">
    <source>
        <dbReference type="ARBA" id="ARBA00043912"/>
    </source>
</evidence>
<sequence>MQSIKQIPESSICDPAKYEYKKSSYSEVYEVLQSLRNGEVFCDIKLETDDKKIIFAHKVVLASASPYFHAMFTNFAERNHDLVVMKKLDFTALQLLVDFIYSGKISVTEESAQALLQAANLLQLEEVKEACCHFLQTQLCTTNCIGIYAIADLHSCTKLLASSELYIQQHFSEVFGDDEFLSLSSEQVVKFISSDKLIVPSEEKVFECVIRWVSHESGLRKCSLSQLMEHVRLPLTSKNYILKTVVEEPLIKNCLKCKDYINEALNFHNNILKSEELISQNIRKKPRYGDKVILAVGGIETELSKRTEWYDPKTDRWHYGPEMITSRGRAGLAVVKDNLVFAVGGFDDDVESLRSVDVLDLSSESPCWKPSVGMLVERDILGVGVINNYLYAVGGHNDSDGTLDTAEVFDYDTQEWSFITSMSTIRYDFGVGVLNNLLYAVGGLGQSSQALDTVECYDPNLDTWTPASIMCVHRRGAGVGVLDGVLYAVGGHDGFNYLRSVETYTPNTGVWTSIGEMSLPRRHAGVVALDGLLYVVGGDDETSNLDAVECYNPKTNTWTMVTASMNDKRISVGVVVINRPQHFKTC</sequence>
<dbReference type="Gene3D" id="1.25.40.420">
    <property type="match status" value="1"/>
</dbReference>
<feature type="domain" description="BTB" evidence="8">
    <location>
        <begin position="42"/>
        <end position="109"/>
    </location>
</feature>
<reference evidence="9" key="2">
    <citation type="submission" date="2022-06" db="UniProtKB">
        <authorList>
            <consortium name="EnsemblMetazoa"/>
        </authorList>
    </citation>
    <scope>IDENTIFICATION</scope>
</reference>
<dbReference type="GeneID" id="100162901"/>
<dbReference type="AlphaFoldDB" id="A0A8R2F6R5"/>
<dbReference type="SMART" id="SM00612">
    <property type="entry name" value="Kelch"/>
    <property type="match status" value="6"/>
</dbReference>
<keyword evidence="4" id="KW-0677">Repeat</keyword>
<evidence type="ECO:0000256" key="2">
    <source>
        <dbReference type="ARBA" id="ARBA00013699"/>
    </source>
</evidence>
<dbReference type="SMART" id="SM00875">
    <property type="entry name" value="BACK"/>
    <property type="match status" value="1"/>
</dbReference>
<keyword evidence="6" id="KW-0009">Actin-binding</keyword>
<dbReference type="GO" id="GO:0003779">
    <property type="term" value="F:actin binding"/>
    <property type="evidence" value="ECO:0007669"/>
    <property type="project" value="UniProtKB-KW"/>
</dbReference>
<dbReference type="Gene3D" id="2.120.10.80">
    <property type="entry name" value="Kelch-type beta propeller"/>
    <property type="match status" value="1"/>
</dbReference>
<dbReference type="PROSITE" id="PS50097">
    <property type="entry name" value="BTB"/>
    <property type="match status" value="1"/>
</dbReference>
<evidence type="ECO:0000256" key="5">
    <source>
        <dbReference type="ARBA" id="ARBA00022786"/>
    </source>
</evidence>
<dbReference type="FunFam" id="1.25.40.420:FF:000001">
    <property type="entry name" value="Kelch-like family member 12"/>
    <property type="match status" value="1"/>
</dbReference>
<comment type="pathway">
    <text evidence="1">Protein modification; protein ubiquitination.</text>
</comment>
<comment type="function">
    <text evidence="7">Probable substrate-specific adapter of an E3 ubiquitin-protein ligase complex which mediates the ubiquitination and subsequent proteasomal degradation of target proteins. May have a role in synapse differentiation and growth.</text>
</comment>
<dbReference type="Gene3D" id="3.30.710.10">
    <property type="entry name" value="Potassium Channel Kv1.1, Chain A"/>
    <property type="match status" value="1"/>
</dbReference>
<dbReference type="InterPro" id="IPR017096">
    <property type="entry name" value="BTB-kelch_protein"/>
</dbReference>
<evidence type="ECO:0000256" key="3">
    <source>
        <dbReference type="ARBA" id="ARBA00022441"/>
    </source>
</evidence>
<dbReference type="PANTHER" id="PTHR24412">
    <property type="entry name" value="KELCH PROTEIN"/>
    <property type="match status" value="1"/>
</dbReference>
<dbReference type="InterPro" id="IPR015915">
    <property type="entry name" value="Kelch-typ_b-propeller"/>
</dbReference>
<dbReference type="SUPFAM" id="SSF54695">
    <property type="entry name" value="POZ domain"/>
    <property type="match status" value="1"/>
</dbReference>
<evidence type="ECO:0000313" key="10">
    <source>
        <dbReference type="Proteomes" id="UP000007819"/>
    </source>
</evidence>
<dbReference type="SMART" id="SM00225">
    <property type="entry name" value="BTB"/>
    <property type="match status" value="1"/>
</dbReference>
<dbReference type="KEGG" id="api:100162901"/>
<dbReference type="InterPro" id="IPR000210">
    <property type="entry name" value="BTB/POZ_dom"/>
</dbReference>